<evidence type="ECO:0000313" key="2">
    <source>
        <dbReference type="Proteomes" id="UP000887572"/>
    </source>
</evidence>
<proteinExistence type="predicted"/>
<feature type="region of interest" description="Disordered" evidence="1">
    <location>
        <begin position="1"/>
        <end position="20"/>
    </location>
</feature>
<dbReference type="Proteomes" id="UP000887572">
    <property type="component" value="Unplaced"/>
</dbReference>
<name>A0A914HHG3_GLORO</name>
<evidence type="ECO:0000256" key="1">
    <source>
        <dbReference type="SAM" id="MobiDB-lite"/>
    </source>
</evidence>
<protein>
    <submittedName>
        <fullName evidence="3">Uncharacterized protein</fullName>
    </submittedName>
</protein>
<organism evidence="2 3">
    <name type="scientific">Globodera rostochiensis</name>
    <name type="common">Golden nematode worm</name>
    <name type="synonym">Heterodera rostochiensis</name>
    <dbReference type="NCBI Taxonomy" id="31243"/>
    <lineage>
        <taxon>Eukaryota</taxon>
        <taxon>Metazoa</taxon>
        <taxon>Ecdysozoa</taxon>
        <taxon>Nematoda</taxon>
        <taxon>Chromadorea</taxon>
        <taxon>Rhabditida</taxon>
        <taxon>Tylenchina</taxon>
        <taxon>Tylenchomorpha</taxon>
        <taxon>Tylenchoidea</taxon>
        <taxon>Heteroderidae</taxon>
        <taxon>Heteroderinae</taxon>
        <taxon>Globodera</taxon>
    </lineage>
</organism>
<evidence type="ECO:0000313" key="3">
    <source>
        <dbReference type="WBParaSite" id="Gr19_v10_g16661.t1"/>
    </source>
</evidence>
<dbReference type="AlphaFoldDB" id="A0A914HHG3"/>
<dbReference type="WBParaSite" id="Gr19_v10_g16661.t1">
    <property type="protein sequence ID" value="Gr19_v10_g16661.t1"/>
    <property type="gene ID" value="Gr19_v10_g16661"/>
</dbReference>
<sequence length="93" mass="10739">MGENLALNTPHTNGLHQKRAMNEQKIINSVRRVPYSVTLYWSKAAQRVLDLHHTEVPSHNRELYEYTHQTMGAVAETPRDDLPEDEVECITEI</sequence>
<reference evidence="3" key="1">
    <citation type="submission" date="2022-11" db="UniProtKB">
        <authorList>
            <consortium name="WormBaseParasite"/>
        </authorList>
    </citation>
    <scope>IDENTIFICATION</scope>
</reference>
<accession>A0A914HHG3</accession>
<feature type="compositionally biased region" description="Polar residues" evidence="1">
    <location>
        <begin position="1"/>
        <end position="15"/>
    </location>
</feature>
<keyword evidence="2" id="KW-1185">Reference proteome</keyword>